<dbReference type="PANTHER" id="PTHR47147:SF1">
    <property type="entry name" value="SYNCOILIN"/>
    <property type="match status" value="1"/>
</dbReference>
<feature type="domain" description="IF rod" evidence="4">
    <location>
        <begin position="165"/>
        <end position="458"/>
    </location>
</feature>
<name>A0A9D3PDA7_MEGAT</name>
<comment type="caution">
    <text evidence="5">The sequence shown here is derived from an EMBL/GenBank/DDBJ whole genome shotgun (WGS) entry which is preliminary data.</text>
</comment>
<dbReference type="Gene3D" id="1.20.120.20">
    <property type="entry name" value="Apolipoprotein"/>
    <property type="match status" value="1"/>
</dbReference>
<evidence type="ECO:0000313" key="5">
    <source>
        <dbReference type="EMBL" id="KAG7457718.1"/>
    </source>
</evidence>
<dbReference type="Pfam" id="PF00038">
    <property type="entry name" value="Filament"/>
    <property type="match status" value="1"/>
</dbReference>
<feature type="coiled-coil region" evidence="3">
    <location>
        <begin position="273"/>
        <end position="311"/>
    </location>
</feature>
<organism evidence="5 6">
    <name type="scientific">Megalops atlanticus</name>
    <name type="common">Tarpon</name>
    <name type="synonym">Clupea gigantea</name>
    <dbReference type="NCBI Taxonomy" id="7932"/>
    <lineage>
        <taxon>Eukaryota</taxon>
        <taxon>Metazoa</taxon>
        <taxon>Chordata</taxon>
        <taxon>Craniata</taxon>
        <taxon>Vertebrata</taxon>
        <taxon>Euteleostomi</taxon>
        <taxon>Actinopterygii</taxon>
        <taxon>Neopterygii</taxon>
        <taxon>Teleostei</taxon>
        <taxon>Elopiformes</taxon>
        <taxon>Megalopidae</taxon>
        <taxon>Megalops</taxon>
    </lineage>
</organism>
<dbReference type="PANTHER" id="PTHR47147">
    <property type="entry name" value="SYNCOILIN"/>
    <property type="match status" value="1"/>
</dbReference>
<gene>
    <name evidence="5" type="ORF">MATL_G00230150</name>
</gene>
<keyword evidence="1" id="KW-0403">Intermediate filament</keyword>
<dbReference type="SMART" id="SM01391">
    <property type="entry name" value="Filament"/>
    <property type="match status" value="1"/>
</dbReference>
<reference evidence="5" key="1">
    <citation type="submission" date="2021-01" db="EMBL/GenBank/DDBJ databases">
        <authorList>
            <person name="Zahm M."/>
            <person name="Roques C."/>
            <person name="Cabau C."/>
            <person name="Klopp C."/>
            <person name="Donnadieu C."/>
            <person name="Jouanno E."/>
            <person name="Lampietro C."/>
            <person name="Louis A."/>
            <person name="Herpin A."/>
            <person name="Echchiki A."/>
            <person name="Berthelot C."/>
            <person name="Parey E."/>
            <person name="Roest-Crollius H."/>
            <person name="Braasch I."/>
            <person name="Postlethwait J."/>
            <person name="Bobe J."/>
            <person name="Montfort J."/>
            <person name="Bouchez O."/>
            <person name="Begum T."/>
            <person name="Mejri S."/>
            <person name="Adams A."/>
            <person name="Chen W.-J."/>
            <person name="Guiguen Y."/>
        </authorList>
    </citation>
    <scope>NUCLEOTIDE SEQUENCE</scope>
    <source>
        <strain evidence="5">YG-15Mar2019-1</strain>
        <tissue evidence="5">Brain</tissue>
    </source>
</reference>
<dbReference type="InterPro" id="IPR027702">
    <property type="entry name" value="Syncoilin"/>
</dbReference>
<dbReference type="Gene3D" id="1.10.287.1490">
    <property type="match status" value="1"/>
</dbReference>
<evidence type="ECO:0000256" key="2">
    <source>
        <dbReference type="ARBA" id="ARBA00023054"/>
    </source>
</evidence>
<dbReference type="Proteomes" id="UP001046870">
    <property type="component" value="Chromosome 21"/>
</dbReference>
<evidence type="ECO:0000256" key="1">
    <source>
        <dbReference type="ARBA" id="ARBA00022754"/>
    </source>
</evidence>
<keyword evidence="2 3" id="KW-0175">Coiled coil</keyword>
<sequence>MDDTAGRIGEDPAGETLLPEAGVQFEGGDMEEMEFFEDCVEEFRAQFEECMDRLGAQFRGRLEEMGEEFEDCVEEVGTQPKGSVDELAAQIEECMEELGIQLRGYGGDARPLFQGRTGEMGTQASGSVEDVWAGSGCADVPAPLPDSYAEDIEARLKGCVEEVRGHCEGAVRELGARFSGCIEEVASLERRRDELVQELLQLEAPMAEAVQALRAELGETRRQLTRAELQRQSLHEERLSVKRQLFATVRDCTECRVALETQQRELEQFAVIQGKLQAQVQELTEEVTQLREAQQNRLNALRGQLDSLGEARAQGDLSTLRQASWDVRAYLQDGIRALEDQYEPRLEALRKRKQAAADALLETRAQAQDLRARLGPLREEAQRLGLQRTCLEEKLALMQRERGETVGQYRETLDTLEESSRQLKTELQLQRKKTEEMKTLKDSLLKELELYRACADIHGKLTPTTEGI</sequence>
<dbReference type="SUPFAM" id="SSF58113">
    <property type="entry name" value="Apolipoprotein A-I"/>
    <property type="match status" value="1"/>
</dbReference>
<evidence type="ECO:0000259" key="4">
    <source>
        <dbReference type="SMART" id="SM01391"/>
    </source>
</evidence>
<dbReference type="InterPro" id="IPR039008">
    <property type="entry name" value="IF_rod_dom"/>
</dbReference>
<feature type="coiled-coil region" evidence="3">
    <location>
        <begin position="210"/>
        <end position="237"/>
    </location>
</feature>
<dbReference type="OrthoDB" id="8842296at2759"/>
<protein>
    <recommendedName>
        <fullName evidence="4">IF rod domain-containing protein</fullName>
    </recommendedName>
</protein>
<feature type="coiled-coil region" evidence="3">
    <location>
        <begin position="346"/>
        <end position="433"/>
    </location>
</feature>
<dbReference type="AlphaFoldDB" id="A0A9D3PDA7"/>
<proteinExistence type="predicted"/>
<keyword evidence="6" id="KW-1185">Reference proteome</keyword>
<accession>A0A9D3PDA7</accession>
<dbReference type="GO" id="GO:0005882">
    <property type="term" value="C:intermediate filament"/>
    <property type="evidence" value="ECO:0007669"/>
    <property type="project" value="UniProtKB-KW"/>
</dbReference>
<evidence type="ECO:0000256" key="3">
    <source>
        <dbReference type="SAM" id="Coils"/>
    </source>
</evidence>
<dbReference type="EMBL" id="JAFDVH010000021">
    <property type="protein sequence ID" value="KAG7457718.1"/>
    <property type="molecule type" value="Genomic_DNA"/>
</dbReference>
<evidence type="ECO:0000313" key="6">
    <source>
        <dbReference type="Proteomes" id="UP001046870"/>
    </source>
</evidence>